<name>U5D2P9_AMBTC</name>
<accession>U5D2P9</accession>
<keyword evidence="2" id="KW-1185">Reference proteome</keyword>
<dbReference type="HOGENOM" id="CLU_2100166_0_0_1"/>
<organism evidence="1 2">
    <name type="scientific">Amborella trichopoda</name>
    <dbReference type="NCBI Taxonomy" id="13333"/>
    <lineage>
        <taxon>Eukaryota</taxon>
        <taxon>Viridiplantae</taxon>
        <taxon>Streptophyta</taxon>
        <taxon>Embryophyta</taxon>
        <taxon>Tracheophyta</taxon>
        <taxon>Spermatophyta</taxon>
        <taxon>Magnoliopsida</taxon>
        <taxon>Amborellales</taxon>
        <taxon>Amborellaceae</taxon>
        <taxon>Amborella</taxon>
    </lineage>
</organism>
<sequence>MRPSSSTPISTTSAKLCLHERRLEWCSYGPTNTSHRSSGFRIRASRYRDRRVEGMATPITSWSLLMAPVVPLPHKRRISSVPLLLPRHVFMYFVASFTIFPMRCPTKLSLVCVFPI</sequence>
<evidence type="ECO:0000313" key="1">
    <source>
        <dbReference type="EMBL" id="ERN19901.1"/>
    </source>
</evidence>
<dbReference type="EMBL" id="KI392062">
    <property type="protein sequence ID" value="ERN19901.1"/>
    <property type="molecule type" value="Genomic_DNA"/>
</dbReference>
<reference evidence="2" key="1">
    <citation type="journal article" date="2013" name="Science">
        <title>The Amborella genome and the evolution of flowering plants.</title>
        <authorList>
            <consortium name="Amborella Genome Project"/>
        </authorList>
    </citation>
    <scope>NUCLEOTIDE SEQUENCE [LARGE SCALE GENOMIC DNA]</scope>
</reference>
<dbReference type="Proteomes" id="UP000017836">
    <property type="component" value="Unassembled WGS sequence"/>
</dbReference>
<dbReference type="eggNOG" id="ENOG502SXBW">
    <property type="taxonomic scope" value="Eukaryota"/>
</dbReference>
<protein>
    <submittedName>
        <fullName evidence="1">Uncharacterized protein</fullName>
    </submittedName>
</protein>
<evidence type="ECO:0000313" key="2">
    <source>
        <dbReference type="Proteomes" id="UP000017836"/>
    </source>
</evidence>
<proteinExistence type="predicted"/>
<gene>
    <name evidence="1" type="ORF">AMTR_s00071p00075870</name>
</gene>
<dbReference type="Gramene" id="ERN19901">
    <property type="protein sequence ID" value="ERN19901"/>
    <property type="gene ID" value="AMTR_s00071p00075870"/>
</dbReference>
<dbReference type="AlphaFoldDB" id="U5D2P9"/>